<feature type="domain" description="Temptin Cys/Cys disulfide" evidence="3">
    <location>
        <begin position="24"/>
        <end position="120"/>
    </location>
</feature>
<dbReference type="PANTHER" id="PTHR10157">
    <property type="entry name" value="DOPAMINE BETA HYDROXYLASE RELATED"/>
    <property type="match status" value="1"/>
</dbReference>
<evidence type="ECO:0000259" key="2">
    <source>
        <dbReference type="Pfam" id="PF03712"/>
    </source>
</evidence>
<proteinExistence type="predicted"/>
<protein>
    <submittedName>
        <fullName evidence="4">Dopamine beta-hydroxylase-like isoform x3</fullName>
    </submittedName>
</protein>
<evidence type="ECO:0000313" key="5">
    <source>
        <dbReference type="Proteomes" id="UP000735302"/>
    </source>
</evidence>
<evidence type="ECO:0000256" key="1">
    <source>
        <dbReference type="ARBA" id="ARBA00023157"/>
    </source>
</evidence>
<dbReference type="InterPro" id="IPR014784">
    <property type="entry name" value="Cu2_ascorb_mOase-like_C"/>
</dbReference>
<dbReference type="PANTHER" id="PTHR10157:SF23">
    <property type="entry name" value="MOXD1 HOMOLOG 1"/>
    <property type="match status" value="1"/>
</dbReference>
<accession>A0AAV3ZE96</accession>
<dbReference type="InterPro" id="IPR008977">
    <property type="entry name" value="PHM/PNGase_F_dom_sf"/>
</dbReference>
<feature type="domain" description="Copper type II ascorbate-dependent monooxygenase C-terminal" evidence="2">
    <location>
        <begin position="252"/>
        <end position="386"/>
    </location>
</feature>
<keyword evidence="1" id="KW-1015">Disulfide bond</keyword>
<dbReference type="Pfam" id="PF24784">
    <property type="entry name" value="Temptin_C"/>
    <property type="match status" value="1"/>
</dbReference>
<organism evidence="4 5">
    <name type="scientific">Plakobranchus ocellatus</name>
    <dbReference type="NCBI Taxonomy" id="259542"/>
    <lineage>
        <taxon>Eukaryota</taxon>
        <taxon>Metazoa</taxon>
        <taxon>Spiralia</taxon>
        <taxon>Lophotrochozoa</taxon>
        <taxon>Mollusca</taxon>
        <taxon>Gastropoda</taxon>
        <taxon>Heterobranchia</taxon>
        <taxon>Euthyneura</taxon>
        <taxon>Panpulmonata</taxon>
        <taxon>Sacoglossa</taxon>
        <taxon>Placobranchoidea</taxon>
        <taxon>Plakobranchidae</taxon>
        <taxon>Plakobranchus</taxon>
    </lineage>
</organism>
<dbReference type="InterPro" id="IPR000945">
    <property type="entry name" value="DBH-like"/>
</dbReference>
<sequence>MVVEGKEYVYELAAAICLPPPSYCYSSFRNQVPNGNNVPHPCKKGEMWNGVGHLNPNGGGERNSFGMDFRAAGYTWTTQLCLQDSDDDGKTNGQELGDPYCSWTSGAVPTRTANITHPGVCDPMDALWCQGKADFVDCSQDDFESCTRIQDPDDNYEIKTPRHCDMSGVDGNACSYVIVVWSVGISGTCPRDNVAFRFGASSYKRVLLQVHWNNPWLSPNHRDSSGLQLYYRPALPGISDLFTFTLGQIILDIPPGKDNVTFTGTCPAQCTSQIFTKTAYITNVYNHMHYMGRQGRAELFRNGRKIRDLGFDEVYLFDSPVNHELDPPAEVLPGDELRVTCTFTSKSSDRFVYFGDGTADEMCLSFLTMYPADAVTGKDCAQFGPVSQCQFDQYEPQGGCDWIRLATLEYSQPAIELEKNCNLNGFCRPECLEVVERLSQQHPCFVPGQQMTAFVNWFLQQFPEGIRFLGRFHSCSAHVGRAWPGDSRTCTKDQCGCYMPKELKS</sequence>
<gene>
    <name evidence="4" type="ORF">PoB_001936200</name>
</gene>
<dbReference type="Gene3D" id="2.60.120.230">
    <property type="match status" value="1"/>
</dbReference>
<reference evidence="4 5" key="1">
    <citation type="journal article" date="2021" name="Elife">
        <title>Chloroplast acquisition without the gene transfer in kleptoplastic sea slugs, Plakobranchus ocellatus.</title>
        <authorList>
            <person name="Maeda T."/>
            <person name="Takahashi S."/>
            <person name="Yoshida T."/>
            <person name="Shimamura S."/>
            <person name="Takaki Y."/>
            <person name="Nagai Y."/>
            <person name="Toyoda A."/>
            <person name="Suzuki Y."/>
            <person name="Arimoto A."/>
            <person name="Ishii H."/>
            <person name="Satoh N."/>
            <person name="Nishiyama T."/>
            <person name="Hasebe M."/>
            <person name="Maruyama T."/>
            <person name="Minagawa J."/>
            <person name="Obokata J."/>
            <person name="Shigenobu S."/>
        </authorList>
    </citation>
    <scope>NUCLEOTIDE SEQUENCE [LARGE SCALE GENOMIC DNA]</scope>
</reference>
<name>A0AAV3ZE96_9GAST</name>
<dbReference type="GO" id="GO:0005507">
    <property type="term" value="F:copper ion binding"/>
    <property type="evidence" value="ECO:0007669"/>
    <property type="project" value="InterPro"/>
</dbReference>
<dbReference type="InterPro" id="IPR036939">
    <property type="entry name" value="Cu2_ascorb_mOase_N_sf"/>
</dbReference>
<dbReference type="Pfam" id="PF03712">
    <property type="entry name" value="Cu2_monoox_C"/>
    <property type="match status" value="1"/>
</dbReference>
<dbReference type="Proteomes" id="UP000735302">
    <property type="component" value="Unassembled WGS sequence"/>
</dbReference>
<evidence type="ECO:0000313" key="4">
    <source>
        <dbReference type="EMBL" id="GFN92856.1"/>
    </source>
</evidence>
<dbReference type="EMBL" id="BLXT01002301">
    <property type="protein sequence ID" value="GFN92856.1"/>
    <property type="molecule type" value="Genomic_DNA"/>
</dbReference>
<evidence type="ECO:0000259" key="3">
    <source>
        <dbReference type="Pfam" id="PF24784"/>
    </source>
</evidence>
<keyword evidence="5" id="KW-1185">Reference proteome</keyword>
<dbReference type="AlphaFoldDB" id="A0AAV3ZE96"/>
<dbReference type="Gene3D" id="2.60.120.310">
    <property type="entry name" value="Copper type II, ascorbate-dependent monooxygenase, N-terminal domain"/>
    <property type="match status" value="1"/>
</dbReference>
<dbReference type="InterPro" id="IPR057626">
    <property type="entry name" value="S-S_Temptin"/>
</dbReference>
<dbReference type="InterPro" id="IPR024548">
    <property type="entry name" value="Cu2_monoox_C"/>
</dbReference>
<dbReference type="GO" id="GO:0004500">
    <property type="term" value="F:dopamine beta-monooxygenase activity"/>
    <property type="evidence" value="ECO:0007669"/>
    <property type="project" value="InterPro"/>
</dbReference>
<comment type="caution">
    <text evidence="4">The sequence shown here is derived from an EMBL/GenBank/DDBJ whole genome shotgun (WGS) entry which is preliminary data.</text>
</comment>
<dbReference type="SUPFAM" id="SSF49742">
    <property type="entry name" value="PHM/PNGase F"/>
    <property type="match status" value="2"/>
</dbReference>